<dbReference type="EMBL" id="JAUJYO010000015">
    <property type="protein sequence ID" value="KAK1296118.1"/>
    <property type="molecule type" value="Genomic_DNA"/>
</dbReference>
<accession>A0AAV9D6S1</accession>
<dbReference type="Proteomes" id="UP001180020">
    <property type="component" value="Unassembled WGS sequence"/>
</dbReference>
<evidence type="ECO:0000313" key="1">
    <source>
        <dbReference type="EMBL" id="KAK1296118.1"/>
    </source>
</evidence>
<gene>
    <name evidence="1" type="ORF">QJS10_CPB15g01591</name>
</gene>
<dbReference type="AlphaFoldDB" id="A0AAV9D6S1"/>
<evidence type="ECO:0000313" key="2">
    <source>
        <dbReference type="Proteomes" id="UP001180020"/>
    </source>
</evidence>
<keyword evidence="2" id="KW-1185">Reference proteome</keyword>
<comment type="caution">
    <text evidence="1">The sequence shown here is derived from an EMBL/GenBank/DDBJ whole genome shotgun (WGS) entry which is preliminary data.</text>
</comment>
<organism evidence="1 2">
    <name type="scientific">Acorus calamus</name>
    <name type="common">Sweet flag</name>
    <dbReference type="NCBI Taxonomy" id="4465"/>
    <lineage>
        <taxon>Eukaryota</taxon>
        <taxon>Viridiplantae</taxon>
        <taxon>Streptophyta</taxon>
        <taxon>Embryophyta</taxon>
        <taxon>Tracheophyta</taxon>
        <taxon>Spermatophyta</taxon>
        <taxon>Magnoliopsida</taxon>
        <taxon>Liliopsida</taxon>
        <taxon>Acoraceae</taxon>
        <taxon>Acorus</taxon>
    </lineage>
</organism>
<protein>
    <submittedName>
        <fullName evidence="1">Uncharacterized protein</fullName>
    </submittedName>
</protein>
<reference evidence="1" key="2">
    <citation type="submission" date="2023-06" db="EMBL/GenBank/DDBJ databases">
        <authorList>
            <person name="Ma L."/>
            <person name="Liu K.-W."/>
            <person name="Li Z."/>
            <person name="Hsiao Y.-Y."/>
            <person name="Qi Y."/>
            <person name="Fu T."/>
            <person name="Tang G."/>
            <person name="Zhang D."/>
            <person name="Sun W.-H."/>
            <person name="Liu D.-K."/>
            <person name="Li Y."/>
            <person name="Chen G.-Z."/>
            <person name="Liu X.-D."/>
            <person name="Liao X.-Y."/>
            <person name="Jiang Y.-T."/>
            <person name="Yu X."/>
            <person name="Hao Y."/>
            <person name="Huang J."/>
            <person name="Zhao X.-W."/>
            <person name="Ke S."/>
            <person name="Chen Y.-Y."/>
            <person name="Wu W.-L."/>
            <person name="Hsu J.-L."/>
            <person name="Lin Y.-F."/>
            <person name="Huang M.-D."/>
            <person name="Li C.-Y."/>
            <person name="Huang L."/>
            <person name="Wang Z.-W."/>
            <person name="Zhao X."/>
            <person name="Zhong W.-Y."/>
            <person name="Peng D.-H."/>
            <person name="Ahmad S."/>
            <person name="Lan S."/>
            <person name="Zhang J.-S."/>
            <person name="Tsai W.-C."/>
            <person name="Van De Peer Y."/>
            <person name="Liu Z.-J."/>
        </authorList>
    </citation>
    <scope>NUCLEOTIDE SEQUENCE</scope>
    <source>
        <strain evidence="1">CP</strain>
        <tissue evidence="1">Leaves</tissue>
    </source>
</reference>
<name>A0AAV9D6S1_ACOCL</name>
<proteinExistence type="predicted"/>
<reference evidence="1" key="1">
    <citation type="journal article" date="2023" name="Nat. Commun.">
        <title>Diploid and tetraploid genomes of Acorus and the evolution of monocots.</title>
        <authorList>
            <person name="Ma L."/>
            <person name="Liu K.W."/>
            <person name="Li Z."/>
            <person name="Hsiao Y.Y."/>
            <person name="Qi Y."/>
            <person name="Fu T."/>
            <person name="Tang G.D."/>
            <person name="Zhang D."/>
            <person name="Sun W.H."/>
            <person name="Liu D.K."/>
            <person name="Li Y."/>
            <person name="Chen G.Z."/>
            <person name="Liu X.D."/>
            <person name="Liao X.Y."/>
            <person name="Jiang Y.T."/>
            <person name="Yu X."/>
            <person name="Hao Y."/>
            <person name="Huang J."/>
            <person name="Zhao X.W."/>
            <person name="Ke S."/>
            <person name="Chen Y.Y."/>
            <person name="Wu W.L."/>
            <person name="Hsu J.L."/>
            <person name="Lin Y.F."/>
            <person name="Huang M.D."/>
            <person name="Li C.Y."/>
            <person name="Huang L."/>
            <person name="Wang Z.W."/>
            <person name="Zhao X."/>
            <person name="Zhong W.Y."/>
            <person name="Peng D.H."/>
            <person name="Ahmad S."/>
            <person name="Lan S."/>
            <person name="Zhang J.S."/>
            <person name="Tsai W.C."/>
            <person name="Van de Peer Y."/>
            <person name="Liu Z.J."/>
        </authorList>
    </citation>
    <scope>NUCLEOTIDE SEQUENCE</scope>
    <source>
        <strain evidence="1">CP</strain>
    </source>
</reference>
<sequence>MDELVRDGEYFLEEAMRERKPYFSMSVLGSSRIPSGGECPNPWSGGWRHSRGRRRLDESNGGWGLMRPSVIYCWMDWEIKLRRTATTVGQSLSTAVDLLKIDLRRNLTIVVLSIAVACHESLRCL</sequence>